<proteinExistence type="predicted"/>
<evidence type="ECO:0000313" key="1">
    <source>
        <dbReference type="EMBL" id="GAA3556429.1"/>
    </source>
</evidence>
<gene>
    <name evidence="1" type="ORF">GCM10022419_041070</name>
</gene>
<dbReference type="EMBL" id="BAABDQ010000008">
    <property type="protein sequence ID" value="GAA3556429.1"/>
    <property type="molecule type" value="Genomic_DNA"/>
</dbReference>
<reference evidence="2" key="1">
    <citation type="journal article" date="2019" name="Int. J. Syst. Evol. Microbiol.">
        <title>The Global Catalogue of Microorganisms (GCM) 10K type strain sequencing project: providing services to taxonomists for standard genome sequencing and annotation.</title>
        <authorList>
            <consortium name="The Broad Institute Genomics Platform"/>
            <consortium name="The Broad Institute Genome Sequencing Center for Infectious Disease"/>
            <person name="Wu L."/>
            <person name="Ma J."/>
        </authorList>
    </citation>
    <scope>NUCLEOTIDE SEQUENCE [LARGE SCALE GENOMIC DNA]</scope>
    <source>
        <strain evidence="2">JCM 17326</strain>
    </source>
</reference>
<name>A0ABP6WWE5_9ACTN</name>
<comment type="caution">
    <text evidence="1">The sequence shown here is derived from an EMBL/GenBank/DDBJ whole genome shotgun (WGS) entry which is preliminary data.</text>
</comment>
<dbReference type="Proteomes" id="UP001500630">
    <property type="component" value="Unassembled WGS sequence"/>
</dbReference>
<accession>A0ABP6WWE5</accession>
<protein>
    <submittedName>
        <fullName evidence="1">Uncharacterized protein</fullName>
    </submittedName>
</protein>
<evidence type="ECO:0000313" key="2">
    <source>
        <dbReference type="Proteomes" id="UP001500630"/>
    </source>
</evidence>
<sequence>MVAHMLYVTERISRFWTWLDAVVTHADQALCANQDERARQHGWTVTKTGFGSRHYRDPRFDALKAARLADAALWAEDAPLRTPSWS</sequence>
<keyword evidence="2" id="KW-1185">Reference proteome</keyword>
<organism evidence="1 2">
    <name type="scientific">Nonomuraea rosea</name>
    <dbReference type="NCBI Taxonomy" id="638574"/>
    <lineage>
        <taxon>Bacteria</taxon>
        <taxon>Bacillati</taxon>
        <taxon>Actinomycetota</taxon>
        <taxon>Actinomycetes</taxon>
        <taxon>Streptosporangiales</taxon>
        <taxon>Streptosporangiaceae</taxon>
        <taxon>Nonomuraea</taxon>
    </lineage>
</organism>